<dbReference type="SUPFAM" id="SSF48435">
    <property type="entry name" value="Bacterial muramidases"/>
    <property type="match status" value="1"/>
</dbReference>
<dbReference type="GO" id="GO:0008933">
    <property type="term" value="F:peptidoglycan lytic transglycosylase activity"/>
    <property type="evidence" value="ECO:0007669"/>
    <property type="project" value="InterPro"/>
</dbReference>
<comment type="similarity">
    <text evidence="1">Belongs to the transglycosylase Slt family.</text>
</comment>
<dbReference type="Gene3D" id="1.25.20.10">
    <property type="entry name" value="Bacterial muramidases"/>
    <property type="match status" value="1"/>
</dbReference>
<keyword evidence="6" id="KW-1185">Reference proteome</keyword>
<dbReference type="GO" id="GO:0016020">
    <property type="term" value="C:membrane"/>
    <property type="evidence" value="ECO:0007669"/>
    <property type="project" value="InterPro"/>
</dbReference>
<dbReference type="GO" id="GO:0000270">
    <property type="term" value="P:peptidoglycan metabolic process"/>
    <property type="evidence" value="ECO:0007669"/>
    <property type="project" value="InterPro"/>
</dbReference>
<organism evidence="5 6">
    <name type="scientific">Aliidiomarina minuta</name>
    <dbReference type="NCBI Taxonomy" id="880057"/>
    <lineage>
        <taxon>Bacteria</taxon>
        <taxon>Pseudomonadati</taxon>
        <taxon>Pseudomonadota</taxon>
        <taxon>Gammaproteobacteria</taxon>
        <taxon>Alteromonadales</taxon>
        <taxon>Idiomarinaceae</taxon>
        <taxon>Aliidiomarina</taxon>
    </lineage>
</organism>
<protein>
    <submittedName>
        <fullName evidence="5">Murein transglycosylase</fullName>
    </submittedName>
</protein>
<dbReference type="InterPro" id="IPR023346">
    <property type="entry name" value="Lysozyme-like_dom_sf"/>
</dbReference>
<dbReference type="PANTHER" id="PTHR37423:SF5">
    <property type="entry name" value="SOLUBLE LYTIC MUREIN TRANSGLYCOSYLASE"/>
    <property type="match status" value="1"/>
</dbReference>
<evidence type="ECO:0000259" key="3">
    <source>
        <dbReference type="Pfam" id="PF01464"/>
    </source>
</evidence>
<dbReference type="Pfam" id="PF14718">
    <property type="entry name" value="SLT_L"/>
    <property type="match status" value="1"/>
</dbReference>
<dbReference type="GO" id="GO:0004553">
    <property type="term" value="F:hydrolase activity, hydrolyzing O-glycosyl compounds"/>
    <property type="evidence" value="ECO:0007669"/>
    <property type="project" value="InterPro"/>
</dbReference>
<dbReference type="InterPro" id="IPR012289">
    <property type="entry name" value="Lytic_TGlycosylase_superhlx_L"/>
</dbReference>
<comment type="caution">
    <text evidence="5">The sequence shown here is derived from an EMBL/GenBank/DDBJ whole genome shotgun (WGS) entry which is preliminary data.</text>
</comment>
<dbReference type="OrthoDB" id="92254at2"/>
<dbReference type="SUPFAM" id="SSF53955">
    <property type="entry name" value="Lysozyme-like"/>
    <property type="match status" value="1"/>
</dbReference>
<dbReference type="InterPro" id="IPR037061">
    <property type="entry name" value="Lytic_TGlycoase_superhlx_L_sf"/>
</dbReference>
<name>A0A432WBK1_9GAMM</name>
<dbReference type="PROSITE" id="PS00922">
    <property type="entry name" value="TRANSGLYCOSYLASE"/>
    <property type="match status" value="1"/>
</dbReference>
<dbReference type="AlphaFoldDB" id="A0A432WBK1"/>
<dbReference type="InterPro" id="IPR008258">
    <property type="entry name" value="Transglycosylase_SLT_dom_1"/>
</dbReference>
<sequence length="690" mass="80036">MEQKCGTNHPTMQTRFKQAFKSIAVLSIAAFNLNGTAAAAQSLKLPELFFEPLPTKVERQRDGFISAERKAASANEYEFSQLAEDYGDYPLWPYIESAYLQNNMSLQKESQVLSFMQAYQGTTAERRVRNAWLAFLARRDMDQRYIRDYIPRGDAHQDCRYLRFRWEAENDIEALSSLIERRWVRGQSQPRTCDPVFAAWEEAGERTDDMVWRRLQLTFNEREWRLSRYLIGLLPEAQQVLAEKAYRIHRSPAQVGEFEKLPADDPRSMQIVTNALRRLIWQNQEHTLRLWPQIEAHFEFDEAQVQEMEEAFAIALAVRGHDEATLWFERLPAERLTSGGRHWQLASLLRGQDFEKVLNFIESLPVELADEAPYLYWQARSLDELKRPLEADVVWGELATRRHYYGFMASARMGAEPSLNIAPLVYDPESVDALAKRDGVKRAYEFLQLGKLMEARSEWNLVRSQLTENERKQAVILASRWQWLDQSIHELARLGLGNDVERRFPLGFQETLTKYATQQSIDPAWAFAVIRRESAFQADAVSPVGAQGLMQVMPDTAEYLLRRTPGRPRSRSPDLHHPEENIRLGTRYLADLLRRNDNNWLLATASYNAGINRVREWLPEGQLAADLWIETIPYQETRDYVKAVLAYQQIYTMLLGRDDNILDLVHSMRILENGGVCYYAEADTKPDNLC</sequence>
<dbReference type="InterPro" id="IPR008939">
    <property type="entry name" value="Lytic_TGlycosylase_superhlx_U"/>
</dbReference>
<dbReference type="Gene3D" id="1.10.530.10">
    <property type="match status" value="1"/>
</dbReference>
<evidence type="ECO:0000313" key="6">
    <source>
        <dbReference type="Proteomes" id="UP000288293"/>
    </source>
</evidence>
<proteinExistence type="inferred from homology"/>
<evidence type="ECO:0000256" key="1">
    <source>
        <dbReference type="ARBA" id="ARBA00007734"/>
    </source>
</evidence>
<dbReference type="CDD" id="cd13401">
    <property type="entry name" value="Slt70-like"/>
    <property type="match status" value="1"/>
</dbReference>
<dbReference type="Gene3D" id="1.10.1240.20">
    <property type="entry name" value="Lytic transglycosylase, superhelical linker domain"/>
    <property type="match status" value="1"/>
</dbReference>
<gene>
    <name evidence="5" type="ORF">CWE09_09825</name>
</gene>
<dbReference type="Proteomes" id="UP000288293">
    <property type="component" value="Unassembled WGS sequence"/>
</dbReference>
<evidence type="ECO:0000256" key="2">
    <source>
        <dbReference type="ARBA" id="ARBA00022729"/>
    </source>
</evidence>
<accession>A0A432WBK1</accession>
<dbReference type="Pfam" id="PF01464">
    <property type="entry name" value="SLT"/>
    <property type="match status" value="1"/>
</dbReference>
<keyword evidence="2" id="KW-0732">Signal</keyword>
<dbReference type="GO" id="GO:0042597">
    <property type="term" value="C:periplasmic space"/>
    <property type="evidence" value="ECO:0007669"/>
    <property type="project" value="InterPro"/>
</dbReference>
<dbReference type="InterPro" id="IPR000189">
    <property type="entry name" value="Transglyc_AS"/>
</dbReference>
<dbReference type="PANTHER" id="PTHR37423">
    <property type="entry name" value="SOLUBLE LYTIC MUREIN TRANSGLYCOSYLASE-RELATED"/>
    <property type="match status" value="1"/>
</dbReference>
<evidence type="ECO:0000259" key="4">
    <source>
        <dbReference type="Pfam" id="PF14718"/>
    </source>
</evidence>
<dbReference type="EMBL" id="PIPL01000001">
    <property type="protein sequence ID" value="RUO26968.1"/>
    <property type="molecule type" value="Genomic_DNA"/>
</dbReference>
<feature type="domain" description="Transglycosylase SLT" evidence="3">
    <location>
        <begin position="513"/>
        <end position="618"/>
    </location>
</feature>
<reference evidence="5 6" key="1">
    <citation type="journal article" date="2011" name="Front. Microbiol.">
        <title>Genomic signatures of strain selection and enhancement in Bacillus atrophaeus var. globigii, a historical biowarfare simulant.</title>
        <authorList>
            <person name="Gibbons H.S."/>
            <person name="Broomall S.M."/>
            <person name="McNew L.A."/>
            <person name="Daligault H."/>
            <person name="Chapman C."/>
            <person name="Bruce D."/>
            <person name="Karavis M."/>
            <person name="Krepps M."/>
            <person name="McGregor P.A."/>
            <person name="Hong C."/>
            <person name="Park K.H."/>
            <person name="Akmal A."/>
            <person name="Feldman A."/>
            <person name="Lin J.S."/>
            <person name="Chang W.E."/>
            <person name="Higgs B.W."/>
            <person name="Demirev P."/>
            <person name="Lindquist J."/>
            <person name="Liem A."/>
            <person name="Fochler E."/>
            <person name="Read T.D."/>
            <person name="Tapia R."/>
            <person name="Johnson S."/>
            <person name="Bishop-Lilly K.A."/>
            <person name="Detter C."/>
            <person name="Han C."/>
            <person name="Sozhamannan S."/>
            <person name="Rosenzweig C.N."/>
            <person name="Skowronski E.W."/>
        </authorList>
    </citation>
    <scope>NUCLEOTIDE SEQUENCE [LARGE SCALE GENOMIC DNA]</scope>
    <source>
        <strain evidence="5 6">MLST1</strain>
    </source>
</reference>
<evidence type="ECO:0000313" key="5">
    <source>
        <dbReference type="EMBL" id="RUO26968.1"/>
    </source>
</evidence>
<feature type="domain" description="Lytic transglycosylase superhelical linker" evidence="4">
    <location>
        <begin position="434"/>
        <end position="493"/>
    </location>
</feature>